<dbReference type="InterPro" id="IPR011249">
    <property type="entry name" value="Metalloenz_LuxS/M16"/>
</dbReference>
<protein>
    <recommendedName>
        <fullName evidence="1">Peptidase M16C associated domain-containing protein</fullName>
    </recommendedName>
</protein>
<name>X0XVL9_9ZZZZ</name>
<dbReference type="EMBL" id="BARS01043404">
    <property type="protein sequence ID" value="GAG39282.1"/>
    <property type="molecule type" value="Genomic_DNA"/>
</dbReference>
<feature type="domain" description="Peptidase M16C associated" evidence="1">
    <location>
        <begin position="3"/>
        <end position="206"/>
    </location>
</feature>
<evidence type="ECO:0000313" key="2">
    <source>
        <dbReference type="EMBL" id="GAG39282.1"/>
    </source>
</evidence>
<dbReference type="SUPFAM" id="SSF63411">
    <property type="entry name" value="LuxS/MPP-like metallohydrolase"/>
    <property type="match status" value="1"/>
</dbReference>
<proteinExistence type="predicted"/>
<dbReference type="SMART" id="SM01264">
    <property type="entry name" value="M16C_associated"/>
    <property type="match status" value="1"/>
</dbReference>
<organism evidence="2">
    <name type="scientific">marine sediment metagenome</name>
    <dbReference type="NCBI Taxonomy" id="412755"/>
    <lineage>
        <taxon>unclassified sequences</taxon>
        <taxon>metagenomes</taxon>
        <taxon>ecological metagenomes</taxon>
    </lineage>
</organism>
<dbReference type="AlphaFoldDB" id="X0XVL9"/>
<dbReference type="InterPro" id="IPR013578">
    <property type="entry name" value="Peptidase_M16C_assoc"/>
</dbReference>
<dbReference type="Pfam" id="PF08367">
    <property type="entry name" value="M16C_assoc"/>
    <property type="match status" value="1"/>
</dbReference>
<evidence type="ECO:0000259" key="1">
    <source>
        <dbReference type="SMART" id="SM01264"/>
    </source>
</evidence>
<dbReference type="GO" id="GO:0006508">
    <property type="term" value="P:proteolysis"/>
    <property type="evidence" value="ECO:0007669"/>
    <property type="project" value="InterPro"/>
</dbReference>
<feature type="non-terminal residue" evidence="2">
    <location>
        <position position="250"/>
    </location>
</feature>
<dbReference type="PANTHER" id="PTHR43016">
    <property type="entry name" value="PRESEQUENCE PROTEASE"/>
    <property type="match status" value="1"/>
</dbReference>
<reference evidence="2" key="1">
    <citation type="journal article" date="2014" name="Front. Microbiol.">
        <title>High frequency of phylogenetically diverse reductive dehalogenase-homologous genes in deep subseafloor sedimentary metagenomes.</title>
        <authorList>
            <person name="Kawai M."/>
            <person name="Futagami T."/>
            <person name="Toyoda A."/>
            <person name="Takaki Y."/>
            <person name="Nishi S."/>
            <person name="Hori S."/>
            <person name="Arai W."/>
            <person name="Tsubouchi T."/>
            <person name="Morono Y."/>
            <person name="Uchiyama I."/>
            <person name="Ito T."/>
            <person name="Fujiyama A."/>
            <person name="Inagaki F."/>
            <person name="Takami H."/>
        </authorList>
    </citation>
    <scope>NUCLEOTIDE SEQUENCE</scope>
    <source>
        <strain evidence="2">Expedition CK06-06</strain>
    </source>
</reference>
<dbReference type="Gene3D" id="3.30.830.10">
    <property type="entry name" value="Metalloenzyme, LuxS/M16 peptidase-like"/>
    <property type="match status" value="1"/>
</dbReference>
<feature type="non-terminal residue" evidence="2">
    <location>
        <position position="1"/>
    </location>
</feature>
<dbReference type="PANTHER" id="PTHR43016:SF13">
    <property type="entry name" value="PRESEQUENCE PROTEASE, MITOCHONDRIAL"/>
    <property type="match status" value="1"/>
</dbReference>
<gene>
    <name evidence="2" type="ORF">S01H1_65716</name>
</gene>
<accession>X0XVL9</accession>
<sequence>EGPEEIGDEGDLEVLPKVTLDDVPNAGWEFPLEVDRGNIFTHSCFTNQVVDASLMFDLGKVAVEDLPYVRLLAAVLPEVGCGGRSYTETLDHMLLYTADVGAGVGLHPQADNPDLLRPALAIEGKALRRNMDHLFPLFNDMISSPDLKDRARMEELLMQHLSSMENGLVHNAMRYAINQAGRGISPAGAIYSQWYGLDYLEAMRKAAKNIDGTIERLVALADQLLGAGEAELVLGCDGEMKSEILGMLPT</sequence>
<dbReference type="GO" id="GO:0046872">
    <property type="term" value="F:metal ion binding"/>
    <property type="evidence" value="ECO:0007669"/>
    <property type="project" value="InterPro"/>
</dbReference>
<comment type="caution">
    <text evidence="2">The sequence shown here is derived from an EMBL/GenBank/DDBJ whole genome shotgun (WGS) entry which is preliminary data.</text>
</comment>